<dbReference type="InterPro" id="IPR006047">
    <property type="entry name" value="GH13_cat_dom"/>
</dbReference>
<dbReference type="SUPFAM" id="SSF51011">
    <property type="entry name" value="Glycosyl hydrolase domain"/>
    <property type="match status" value="1"/>
</dbReference>
<dbReference type="Gene3D" id="3.20.20.80">
    <property type="entry name" value="Glycosidases"/>
    <property type="match status" value="1"/>
</dbReference>
<dbReference type="CDD" id="cd11313">
    <property type="entry name" value="AmyAc_arch_bac_AmyA"/>
    <property type="match status" value="1"/>
</dbReference>
<dbReference type="Gene3D" id="2.60.40.1180">
    <property type="entry name" value="Golgi alpha-mannosidase II"/>
    <property type="match status" value="1"/>
</dbReference>
<sequence>MHILSMLFTWMMMSCGSKETIPPFTPPPVPSDSIAAVTQYGTPFNNVPDRPDAVIYQVNMRVFSAAGDFAGVINRLDSIKALGANVIYLMPLHPVGVLNGINSPYSIKDHTAVNPEFGTLADLRKLVEEAHDRDMSVIMDWVANHTAWDHVWMADHKDWYMQDNGGNVVSPPGMGWNDVAQLNFSNAAMRQAMIKAMRYWVLTANIDGFRCDYTDGPPVDFWKQAIDTLRKIPQRKLILLAEGSRAANFSAGFDYSFGFGFFNTLKAIYHDNRSVQSIDEQNTTDYEAISSTQHVVRYITNHDVNGAEGTPLELFGGEQGSMAAFVVACYMKGVPMIYNGQEAGTPVRLTFPFTSTKINWGIHPEITEEYKKVIAFRNSSAAIRKGQLVSYSTTDVCAFTKELNGERVYIIANLRNQAVSYTIPAPLQNTAWTNIMNGAATTLGTTITLSPYTYYILKE</sequence>
<protein>
    <submittedName>
        <fullName evidence="2">Alpha-amylase</fullName>
    </submittedName>
</protein>
<dbReference type="InterPro" id="IPR017853">
    <property type="entry name" value="GH"/>
</dbReference>
<proteinExistence type="predicted"/>
<dbReference type="SMART" id="SM00642">
    <property type="entry name" value="Aamy"/>
    <property type="match status" value="1"/>
</dbReference>
<evidence type="ECO:0000259" key="1">
    <source>
        <dbReference type="SMART" id="SM00642"/>
    </source>
</evidence>
<feature type="domain" description="Glycosyl hydrolase family 13 catalytic" evidence="1">
    <location>
        <begin position="57"/>
        <end position="377"/>
    </location>
</feature>
<gene>
    <name evidence="2" type="ORF">CCY01nite_43000</name>
</gene>
<evidence type="ECO:0000313" key="3">
    <source>
        <dbReference type="Proteomes" id="UP000321436"/>
    </source>
</evidence>
<dbReference type="PANTHER" id="PTHR10357">
    <property type="entry name" value="ALPHA-AMYLASE FAMILY MEMBER"/>
    <property type="match status" value="1"/>
</dbReference>
<organism evidence="2 3">
    <name type="scientific">Chitinophaga cymbidii</name>
    <dbReference type="NCBI Taxonomy" id="1096750"/>
    <lineage>
        <taxon>Bacteria</taxon>
        <taxon>Pseudomonadati</taxon>
        <taxon>Bacteroidota</taxon>
        <taxon>Chitinophagia</taxon>
        <taxon>Chitinophagales</taxon>
        <taxon>Chitinophagaceae</taxon>
        <taxon>Chitinophaga</taxon>
    </lineage>
</organism>
<dbReference type="AlphaFoldDB" id="A0A512RQT3"/>
<dbReference type="SUPFAM" id="SSF51445">
    <property type="entry name" value="(Trans)glycosidases"/>
    <property type="match status" value="1"/>
</dbReference>
<accession>A0A512RQT3</accession>
<dbReference type="EMBL" id="BKAU01000005">
    <property type="protein sequence ID" value="GEP98040.1"/>
    <property type="molecule type" value="Genomic_DNA"/>
</dbReference>
<dbReference type="InterPro" id="IPR032091">
    <property type="entry name" value="Malt_amylase-like_C"/>
</dbReference>
<dbReference type="RefSeq" id="WP_186831197.1">
    <property type="nucleotide sequence ID" value="NZ_BKAU01000005.1"/>
</dbReference>
<dbReference type="Pfam" id="PF00128">
    <property type="entry name" value="Alpha-amylase"/>
    <property type="match status" value="1"/>
</dbReference>
<comment type="caution">
    <text evidence="2">The sequence shown here is derived from an EMBL/GenBank/DDBJ whole genome shotgun (WGS) entry which is preliminary data.</text>
</comment>
<evidence type="ECO:0000313" key="2">
    <source>
        <dbReference type="EMBL" id="GEP98040.1"/>
    </source>
</evidence>
<name>A0A512RQT3_9BACT</name>
<reference evidence="2 3" key="1">
    <citation type="submission" date="2019-07" db="EMBL/GenBank/DDBJ databases">
        <title>Whole genome shotgun sequence of Chitinophaga cymbidii NBRC 109752.</title>
        <authorList>
            <person name="Hosoyama A."/>
            <person name="Uohara A."/>
            <person name="Ohji S."/>
            <person name="Ichikawa N."/>
        </authorList>
    </citation>
    <scope>NUCLEOTIDE SEQUENCE [LARGE SCALE GENOMIC DNA]</scope>
    <source>
        <strain evidence="2 3">NBRC 109752</strain>
    </source>
</reference>
<keyword evidence="3" id="KW-1185">Reference proteome</keyword>
<dbReference type="InterPro" id="IPR013780">
    <property type="entry name" value="Glyco_hydro_b"/>
</dbReference>
<dbReference type="Proteomes" id="UP000321436">
    <property type="component" value="Unassembled WGS sequence"/>
</dbReference>
<dbReference type="GO" id="GO:0005975">
    <property type="term" value="P:carbohydrate metabolic process"/>
    <property type="evidence" value="ECO:0007669"/>
    <property type="project" value="InterPro"/>
</dbReference>
<dbReference type="Pfam" id="PF16657">
    <property type="entry name" value="Malt_amylase_C"/>
    <property type="match status" value="1"/>
</dbReference>